<name>A0A381TNS3_9ZZZZ</name>
<protein>
    <recommendedName>
        <fullName evidence="4">Recombinase RmuC</fullName>
    </recommendedName>
</protein>
<reference evidence="3" key="1">
    <citation type="submission" date="2018-05" db="EMBL/GenBank/DDBJ databases">
        <authorList>
            <person name="Lanie J.A."/>
            <person name="Ng W.-L."/>
            <person name="Kazmierczak K.M."/>
            <person name="Andrzejewski T.M."/>
            <person name="Davidsen T.M."/>
            <person name="Wayne K.J."/>
            <person name="Tettelin H."/>
            <person name="Glass J.I."/>
            <person name="Rusch D."/>
            <person name="Podicherti R."/>
            <person name="Tsui H.-C.T."/>
            <person name="Winkler M.E."/>
        </authorList>
    </citation>
    <scope>NUCLEOTIDE SEQUENCE</scope>
</reference>
<evidence type="ECO:0000313" key="3">
    <source>
        <dbReference type="EMBL" id="SVA15693.1"/>
    </source>
</evidence>
<evidence type="ECO:0000256" key="2">
    <source>
        <dbReference type="ARBA" id="ARBA00023172"/>
    </source>
</evidence>
<accession>A0A381TNS3</accession>
<dbReference type="Pfam" id="PF02646">
    <property type="entry name" value="RmuC"/>
    <property type="match status" value="1"/>
</dbReference>
<dbReference type="InterPro" id="IPR003798">
    <property type="entry name" value="DNA_recombination_RmuC"/>
</dbReference>
<organism evidence="3">
    <name type="scientific">marine metagenome</name>
    <dbReference type="NCBI Taxonomy" id="408172"/>
    <lineage>
        <taxon>unclassified sequences</taxon>
        <taxon>metagenomes</taxon>
        <taxon>ecological metagenomes</taxon>
    </lineage>
</organism>
<dbReference type="PANTHER" id="PTHR30563">
    <property type="entry name" value="DNA RECOMBINATION PROTEIN RMUC"/>
    <property type="match status" value="1"/>
</dbReference>
<keyword evidence="1" id="KW-0175">Coiled coil</keyword>
<dbReference type="GO" id="GO:0006310">
    <property type="term" value="P:DNA recombination"/>
    <property type="evidence" value="ECO:0007669"/>
    <property type="project" value="UniProtKB-KW"/>
</dbReference>
<keyword evidence="2" id="KW-0233">DNA recombination</keyword>
<proteinExistence type="predicted"/>
<evidence type="ECO:0000256" key="1">
    <source>
        <dbReference type="ARBA" id="ARBA00023054"/>
    </source>
</evidence>
<gene>
    <name evidence="3" type="ORF">METZ01_LOCUS68547</name>
</gene>
<sequence>MPEIIIFILGVCLGGGAVWFLRQKQMESIQDSQDQLKDAFGNLSKEALDANLDSFLKLAESKFSDLVGKSDKELGKKKELIDSTLKEMKTDLKSLSDNTVALKSQMEESRKSVGELSNTTSQLRQILSSSQARGQWGERMVKDILDFIGLVEGINYSEQSQVSDGAERPDFTFFLPDDKSLNMDVKFPLAHYEKYVAAENDLEKEAEKKAFLKDVRNRVKEVAKRSYIDPEGGTVDYVLLFIPNESIYAFLNQEDSELIDFSLENKILLCSPITLYAVLSLIRQAVSNFAMEQKAGEMQAQVGVFAKQWIKFIEKLDALGKTLGTVSTHYDELRGTRLRALEKPMDKIKDMQLGGNDVKEIEE</sequence>
<evidence type="ECO:0008006" key="4">
    <source>
        <dbReference type="Google" id="ProtNLM"/>
    </source>
</evidence>
<dbReference type="PANTHER" id="PTHR30563:SF0">
    <property type="entry name" value="DNA RECOMBINATION PROTEIN RMUC"/>
    <property type="match status" value="1"/>
</dbReference>
<dbReference type="EMBL" id="UINC01004623">
    <property type="protein sequence ID" value="SVA15693.1"/>
    <property type="molecule type" value="Genomic_DNA"/>
</dbReference>
<dbReference type="AlphaFoldDB" id="A0A381TNS3"/>